<protein>
    <submittedName>
        <fullName evidence="1">Uncharacterized protein</fullName>
    </submittedName>
</protein>
<sequence>MFPQPLHYTATPLVLTVCGPRFLFVKPYVYPTITSTCFLFNPQSSVPCYVIPSALTRQANSRSFQHLPLIP</sequence>
<reference evidence="2" key="1">
    <citation type="journal article" date="2016" name="Nature">
        <title>Genome evolution in the allotetraploid frog Xenopus laevis.</title>
        <authorList>
            <person name="Session A.M."/>
            <person name="Uno Y."/>
            <person name="Kwon T."/>
            <person name="Chapman J.A."/>
            <person name="Toyoda A."/>
            <person name="Takahashi S."/>
            <person name="Fukui A."/>
            <person name="Hikosaka A."/>
            <person name="Suzuki A."/>
            <person name="Kondo M."/>
            <person name="van Heeringen S.J."/>
            <person name="Quigley I."/>
            <person name="Heinz S."/>
            <person name="Ogino H."/>
            <person name="Ochi H."/>
            <person name="Hellsten U."/>
            <person name="Lyons J.B."/>
            <person name="Simakov O."/>
            <person name="Putnam N."/>
            <person name="Stites J."/>
            <person name="Kuroki Y."/>
            <person name="Tanaka T."/>
            <person name="Michiue T."/>
            <person name="Watanabe M."/>
            <person name="Bogdanovic O."/>
            <person name="Lister R."/>
            <person name="Georgiou G."/>
            <person name="Paranjpe S.S."/>
            <person name="van Kruijsbergen I."/>
            <person name="Shu S."/>
            <person name="Carlson J."/>
            <person name="Kinoshita T."/>
            <person name="Ohta Y."/>
            <person name="Mawaribuchi S."/>
            <person name="Jenkins J."/>
            <person name="Grimwood J."/>
            <person name="Schmutz J."/>
            <person name="Mitros T."/>
            <person name="Mozaffari S.V."/>
            <person name="Suzuki Y."/>
            <person name="Haramoto Y."/>
            <person name="Yamamoto T.S."/>
            <person name="Takagi C."/>
            <person name="Heald R."/>
            <person name="Miller K."/>
            <person name="Haudenschild C."/>
            <person name="Kitzman J."/>
            <person name="Nakayama T."/>
            <person name="Izutsu Y."/>
            <person name="Robert J."/>
            <person name="Fortriede J."/>
            <person name="Burns K."/>
            <person name="Lotay V."/>
            <person name="Karimi K."/>
            <person name="Yasuoka Y."/>
            <person name="Dichmann D.S."/>
            <person name="Flajnik M.F."/>
            <person name="Houston D.W."/>
            <person name="Shendure J."/>
            <person name="DuPasquier L."/>
            <person name="Vize P.D."/>
            <person name="Zorn A.M."/>
            <person name="Ito M."/>
            <person name="Marcotte E.M."/>
            <person name="Wallingford J.B."/>
            <person name="Ito Y."/>
            <person name="Asashima M."/>
            <person name="Ueno N."/>
            <person name="Matsuda Y."/>
            <person name="Veenstra G.J."/>
            <person name="Fujiyama A."/>
            <person name="Harland R.M."/>
            <person name="Taira M."/>
            <person name="Rokhsar D.S."/>
        </authorList>
    </citation>
    <scope>NUCLEOTIDE SEQUENCE [LARGE SCALE GENOMIC DNA]</scope>
    <source>
        <strain evidence="2">J</strain>
    </source>
</reference>
<organism evidence="1 2">
    <name type="scientific">Xenopus laevis</name>
    <name type="common">African clawed frog</name>
    <dbReference type="NCBI Taxonomy" id="8355"/>
    <lineage>
        <taxon>Eukaryota</taxon>
        <taxon>Metazoa</taxon>
        <taxon>Chordata</taxon>
        <taxon>Craniata</taxon>
        <taxon>Vertebrata</taxon>
        <taxon>Euteleostomi</taxon>
        <taxon>Amphibia</taxon>
        <taxon>Batrachia</taxon>
        <taxon>Anura</taxon>
        <taxon>Pipoidea</taxon>
        <taxon>Pipidae</taxon>
        <taxon>Xenopodinae</taxon>
        <taxon>Xenopus</taxon>
        <taxon>Xenopus</taxon>
    </lineage>
</organism>
<dbReference type="Proteomes" id="UP000694892">
    <property type="component" value="Chromosome 1L"/>
</dbReference>
<dbReference type="AlphaFoldDB" id="A0A974DYY4"/>
<evidence type="ECO:0000313" key="1">
    <source>
        <dbReference type="EMBL" id="OCU00016.1"/>
    </source>
</evidence>
<gene>
    <name evidence="1" type="ORF">XELAEV_18005798mg</name>
</gene>
<evidence type="ECO:0000313" key="2">
    <source>
        <dbReference type="Proteomes" id="UP000694892"/>
    </source>
</evidence>
<proteinExistence type="predicted"/>
<dbReference type="EMBL" id="CM004466">
    <property type="protein sequence ID" value="OCU00016.1"/>
    <property type="molecule type" value="Genomic_DNA"/>
</dbReference>
<name>A0A974DYY4_XENLA</name>
<accession>A0A974DYY4</accession>